<name>A0A075GIF8_9ARCH</name>
<proteinExistence type="predicted"/>
<dbReference type="AlphaFoldDB" id="A0A075GIF8"/>
<protein>
    <recommendedName>
        <fullName evidence="2">Cyclase/dehydrase</fullName>
    </recommendedName>
</protein>
<dbReference type="InterPro" id="IPR023393">
    <property type="entry name" value="START-like_dom_sf"/>
</dbReference>
<accession>A0A075GIF8</accession>
<sequence length="145" mass="16691">MPKFSFTKLVDIDRDKFFAISTDYEKFTEILPEYFLELKIVENNGNTTKIFETLRFLGKTVNVTTEHIIEKPDRHIVKMLDGQAKGTTFDEKYEKVGDKTKVTIEVDFVLSGGLKILGMFAKSKIESSMKMVLDEFANYAKKQSQ</sequence>
<dbReference type="EMBL" id="KF900665">
    <property type="protein sequence ID" value="AIF02935.1"/>
    <property type="molecule type" value="Genomic_DNA"/>
</dbReference>
<dbReference type="Gene3D" id="3.30.530.20">
    <property type="match status" value="1"/>
</dbReference>
<dbReference type="SUPFAM" id="SSF55961">
    <property type="entry name" value="Bet v1-like"/>
    <property type="match status" value="1"/>
</dbReference>
<organism evidence="1">
    <name type="scientific">uncultured marine thaumarchaeote KM3_15_F02</name>
    <dbReference type="NCBI Taxonomy" id="1456029"/>
    <lineage>
        <taxon>Archaea</taxon>
        <taxon>Nitrososphaerota</taxon>
        <taxon>environmental samples</taxon>
    </lineage>
</organism>
<reference evidence="1" key="1">
    <citation type="journal article" date="2014" name="Genome Biol. Evol.">
        <title>Pangenome evidence for extensive interdomain horizontal transfer affecting lineage core and shell genes in uncultured planktonic thaumarchaeota and euryarchaeota.</title>
        <authorList>
            <person name="Deschamps P."/>
            <person name="Zivanovic Y."/>
            <person name="Moreira D."/>
            <person name="Rodriguez-Valera F."/>
            <person name="Lopez-Garcia P."/>
        </authorList>
    </citation>
    <scope>NUCLEOTIDE SEQUENCE</scope>
</reference>
<evidence type="ECO:0008006" key="2">
    <source>
        <dbReference type="Google" id="ProtNLM"/>
    </source>
</evidence>
<evidence type="ECO:0000313" key="1">
    <source>
        <dbReference type="EMBL" id="AIF02935.1"/>
    </source>
</evidence>